<evidence type="ECO:0000259" key="2">
    <source>
        <dbReference type="Pfam" id="PF05876"/>
    </source>
</evidence>
<feature type="domain" description="Terminase large subunit GpA endonuclease" evidence="3">
    <location>
        <begin position="644"/>
        <end position="928"/>
    </location>
</feature>
<evidence type="ECO:0000256" key="1">
    <source>
        <dbReference type="SAM" id="Coils"/>
    </source>
</evidence>
<dbReference type="OrthoDB" id="6410066at2759"/>
<dbReference type="InterPro" id="IPR008866">
    <property type="entry name" value="Phage_lambda_GpA-like"/>
</dbReference>
<dbReference type="GO" id="GO:0016887">
    <property type="term" value="F:ATP hydrolysis activity"/>
    <property type="evidence" value="ECO:0007669"/>
    <property type="project" value="InterPro"/>
</dbReference>
<dbReference type="InterPro" id="IPR046453">
    <property type="entry name" value="GpA_ATPase"/>
</dbReference>
<dbReference type="GO" id="GO:0004519">
    <property type="term" value="F:endonuclease activity"/>
    <property type="evidence" value="ECO:0007669"/>
    <property type="project" value="InterPro"/>
</dbReference>
<dbReference type="EMBL" id="JAFCMP010000221">
    <property type="protein sequence ID" value="KAG5183302.1"/>
    <property type="molecule type" value="Genomic_DNA"/>
</dbReference>
<dbReference type="Gene3D" id="3.40.50.300">
    <property type="entry name" value="P-loop containing nucleotide triphosphate hydrolases"/>
    <property type="match status" value="1"/>
</dbReference>
<organism evidence="4 5">
    <name type="scientific">Tribonema minus</name>
    <dbReference type="NCBI Taxonomy" id="303371"/>
    <lineage>
        <taxon>Eukaryota</taxon>
        <taxon>Sar</taxon>
        <taxon>Stramenopiles</taxon>
        <taxon>Ochrophyta</taxon>
        <taxon>PX clade</taxon>
        <taxon>Xanthophyceae</taxon>
        <taxon>Tribonematales</taxon>
        <taxon>Tribonemataceae</taxon>
        <taxon>Tribonema</taxon>
    </lineage>
</organism>
<keyword evidence="5" id="KW-1185">Reference proteome</keyword>
<dbReference type="GO" id="GO:0005524">
    <property type="term" value="F:ATP binding"/>
    <property type="evidence" value="ECO:0007669"/>
    <property type="project" value="InterPro"/>
</dbReference>
<dbReference type="InterPro" id="IPR046454">
    <property type="entry name" value="GpA_endonuclease"/>
</dbReference>
<feature type="coiled-coil region" evidence="1">
    <location>
        <begin position="295"/>
        <end position="322"/>
    </location>
</feature>
<proteinExistence type="inferred from homology"/>
<evidence type="ECO:0000259" key="3">
    <source>
        <dbReference type="Pfam" id="PF20454"/>
    </source>
</evidence>
<dbReference type="InterPro" id="IPR027417">
    <property type="entry name" value="P-loop_NTPase"/>
</dbReference>
<comment type="caution">
    <text evidence="4">The sequence shown here is derived from an EMBL/GenBank/DDBJ whole genome shotgun (WGS) entry which is preliminary data.</text>
</comment>
<feature type="domain" description="Phage terminase large subunit GpA ATPase" evidence="2">
    <location>
        <begin position="394"/>
        <end position="634"/>
    </location>
</feature>
<accession>A0A835YX25</accession>
<evidence type="ECO:0000313" key="4">
    <source>
        <dbReference type="EMBL" id="KAG5183302.1"/>
    </source>
</evidence>
<dbReference type="HAMAP" id="MF_04144">
    <property type="entry name" value="TERL_LAMBDA"/>
    <property type="match status" value="1"/>
</dbReference>
<sequence length="962" mass="106949">MTIHLKRSHTGDVTLFVNGNPASAAKFSGIQQTPDGMAAVFVVPLANAVFAEVDNVVPITGDGLARFEAAVEALGSEAKARAAYRKVINRQGALLRKDAVRILPKQVGLPTRTIQRALGKPVRASGANLRYLIATRGGYISYKYFKARELRRGTTALPRSNRVFLAKAFMHAGQFPNRRFLFGALGGHVFKNVGGRKITKLRSDVRIPEEMIQGDMKQAYERNARALAPAIHDEIKRLTKGALGGLLGLTTRRVNQLAEEGITVRKSHGVFDGPASVQAYVLHVSNKGKDKEATIDKEREEARLKKEQADTQEIKNAKLRKELLPIEEVSRVWSEQISSIRSGLLAVVSRVRQRVSLSTEDAVVLDEEIRDAMTKLADGVDIYDADFGDLEEVPGKIRLYPPQKGIADAIGDPTYSQVSVIKSARIGYTTVLNGAVANFVVNDPSLILVYLPNEDMAKSFVTSDLEPTFEDSPALKGVLSGDKSRTGAKDRTTMLMRQFTGGTLKILSAETPRNFRAHNARVVIMDEVDGMKPTTEGHPIPLARRRTAQFADYKIVVGSTPDEEETSYVVAEYAKSDQRVFEVPCPECGEFHEIMWKDIHWPEGEPEKAYWGCPSCGCAIEHKQKSTMVARGRWRITKPEVKGHAGFRINSLSSPLPNADWGILAEEFLATKHDPHLLKPFVNTILGEAWRTAGDRIDDLELQRSAEPFGLGAVDSDGVGQPWPFPEDVLAITAGIDMQDDRGEVSYVGWTESGQQLILDHDVVYGSYETNEFWVDIDALIKQRWRHPLGGEIGIDAVAIDSSSGSHMPHVYDFVRPRLRRKVFAIKGDGGRRPFILRSKAQKKDPLWIVGVDPIKDTIFNRLQHGKVFRFSKDLPEVWYEQFTGEQAVIKMDRGRPVRKWLPVPGRRNEALDCVVYATAVKELVPINWQLRREQLSTGHVVATAANDNTPRKPRKAASTWL</sequence>
<protein>
    <submittedName>
        <fullName evidence="4">Phage terminase large subunit-domain-containing protein</fullName>
    </submittedName>
</protein>
<keyword evidence="1" id="KW-0175">Coiled coil</keyword>
<dbReference type="Proteomes" id="UP000664859">
    <property type="component" value="Unassembled WGS sequence"/>
</dbReference>
<dbReference type="Pfam" id="PF20454">
    <property type="entry name" value="GpA_nuclease"/>
    <property type="match status" value="1"/>
</dbReference>
<reference evidence="4" key="1">
    <citation type="submission" date="2021-02" db="EMBL/GenBank/DDBJ databases">
        <title>First Annotated Genome of the Yellow-green Alga Tribonema minus.</title>
        <authorList>
            <person name="Mahan K.M."/>
        </authorList>
    </citation>
    <scope>NUCLEOTIDE SEQUENCE</scope>
    <source>
        <strain evidence="4">UTEX B ZZ1240</strain>
    </source>
</reference>
<dbReference type="AlphaFoldDB" id="A0A835YX25"/>
<gene>
    <name evidence="4" type="ORF">JKP88DRAFT_290452</name>
</gene>
<dbReference type="Pfam" id="PF05876">
    <property type="entry name" value="GpA_ATPase"/>
    <property type="match status" value="1"/>
</dbReference>
<name>A0A835YX25_9STRA</name>
<evidence type="ECO:0000313" key="5">
    <source>
        <dbReference type="Proteomes" id="UP000664859"/>
    </source>
</evidence>